<protein>
    <submittedName>
        <fullName evidence="1">Uncharacterized protein</fullName>
    </submittedName>
</protein>
<evidence type="ECO:0000313" key="1">
    <source>
        <dbReference type="EMBL" id="KAF7679683.1"/>
    </source>
</evidence>
<gene>
    <name evidence="1" type="ORF">TCON_2515</name>
</gene>
<accession>A0ABQ7HVS9</accession>
<sequence length="135" mass="15679">MEGFTQSRALLYKTKNYFEAAHAEEGIEPAKAISIRRSDEPPKFASRMTILKIILLSVNLTTESWPRDVFEAVQKRFGRMPRGGWKKARDSFCEKFSCEIGEEVFKRRAHLIKRESLIDNMSPTGERRKVNVQEQ</sequence>
<evidence type="ECO:0000313" key="2">
    <source>
        <dbReference type="Proteomes" id="UP001516464"/>
    </source>
</evidence>
<name>A0ABQ7HVS9_9MICR</name>
<reference evidence="1 2" key="1">
    <citation type="submission" date="2019-01" db="EMBL/GenBank/DDBJ databases">
        <title>Genomes sequencing and comparative genomics of infectious freshwater microsporidia, Cucumispora dikerogammari and Thelohania contejeani.</title>
        <authorList>
            <person name="Cormier A."/>
            <person name="Giraud I."/>
            <person name="Wattier R."/>
            <person name="Teixeira M."/>
            <person name="Grandjean F."/>
            <person name="Rigaud T."/>
            <person name="Cordaux R."/>
        </authorList>
    </citation>
    <scope>NUCLEOTIDE SEQUENCE [LARGE SCALE GENOMIC DNA]</scope>
    <source>
        <strain evidence="1">T1</strain>
        <tissue evidence="1">Spores</tissue>
    </source>
</reference>
<keyword evidence="2" id="KW-1185">Reference proteome</keyword>
<proteinExistence type="predicted"/>
<organism evidence="1 2">
    <name type="scientific">Astathelohania contejeani</name>
    <dbReference type="NCBI Taxonomy" id="164912"/>
    <lineage>
        <taxon>Eukaryota</taxon>
        <taxon>Fungi</taxon>
        <taxon>Fungi incertae sedis</taxon>
        <taxon>Microsporidia</taxon>
        <taxon>Astathelohaniidae</taxon>
        <taxon>Astathelohania</taxon>
    </lineage>
</organism>
<dbReference type="Proteomes" id="UP001516464">
    <property type="component" value="Unassembled WGS sequence"/>
</dbReference>
<comment type="caution">
    <text evidence="1">The sequence shown here is derived from an EMBL/GenBank/DDBJ whole genome shotgun (WGS) entry which is preliminary data.</text>
</comment>
<dbReference type="EMBL" id="SBIQ01000339">
    <property type="protein sequence ID" value="KAF7679683.1"/>
    <property type="molecule type" value="Genomic_DNA"/>
</dbReference>